<dbReference type="EMBL" id="JAWZYT010002100">
    <property type="protein sequence ID" value="KAK4306700.1"/>
    <property type="molecule type" value="Genomic_DNA"/>
</dbReference>
<proteinExistence type="predicted"/>
<comment type="caution">
    <text evidence="1">The sequence shown here is derived from an EMBL/GenBank/DDBJ whole genome shotgun (WGS) entry which is preliminary data.</text>
</comment>
<evidence type="ECO:0000313" key="2">
    <source>
        <dbReference type="EMBL" id="KAK4329046.1"/>
    </source>
</evidence>
<reference evidence="1" key="1">
    <citation type="submission" date="2023-11" db="EMBL/GenBank/DDBJ databases">
        <title>Genome assemblies of two species of porcelain crab, Petrolisthes cinctipes and Petrolisthes manimaculis (Anomura: Porcellanidae).</title>
        <authorList>
            <person name="Angst P."/>
        </authorList>
    </citation>
    <scope>NUCLEOTIDE SEQUENCE</scope>
    <source>
        <strain evidence="1">PB745_02</strain>
        <tissue evidence="1">Gill</tissue>
    </source>
</reference>
<dbReference type="Proteomes" id="UP001292094">
    <property type="component" value="Unassembled WGS sequence"/>
</dbReference>
<organism evidence="1 3">
    <name type="scientific">Petrolisthes manimaculis</name>
    <dbReference type="NCBI Taxonomy" id="1843537"/>
    <lineage>
        <taxon>Eukaryota</taxon>
        <taxon>Metazoa</taxon>
        <taxon>Ecdysozoa</taxon>
        <taxon>Arthropoda</taxon>
        <taxon>Crustacea</taxon>
        <taxon>Multicrustacea</taxon>
        <taxon>Malacostraca</taxon>
        <taxon>Eumalacostraca</taxon>
        <taxon>Eucarida</taxon>
        <taxon>Decapoda</taxon>
        <taxon>Pleocyemata</taxon>
        <taxon>Anomura</taxon>
        <taxon>Galatheoidea</taxon>
        <taxon>Porcellanidae</taxon>
        <taxon>Petrolisthes</taxon>
    </lineage>
</organism>
<name>A0AAE1PGC6_9EUCA</name>
<protein>
    <submittedName>
        <fullName evidence="1">Uncharacterized protein</fullName>
    </submittedName>
</protein>
<dbReference type="AlphaFoldDB" id="A0AAE1PGC6"/>
<keyword evidence="3" id="KW-1185">Reference proteome</keyword>
<accession>A0AAE1PGC6</accession>
<evidence type="ECO:0000313" key="3">
    <source>
        <dbReference type="Proteomes" id="UP001292094"/>
    </source>
</evidence>
<gene>
    <name evidence="2" type="ORF">Pmani_000577</name>
    <name evidence="1" type="ORF">Pmani_021496</name>
</gene>
<sequence>MAAYSENFFYACQSLGASEGPALSLVHPCHVPENPPFIGQEAPPEHDVITPERIRVLIVVKLTAACRVSILSIFSAQQC</sequence>
<evidence type="ECO:0000313" key="1">
    <source>
        <dbReference type="EMBL" id="KAK4306700.1"/>
    </source>
</evidence>
<dbReference type="EMBL" id="JAWZYT010000040">
    <property type="protein sequence ID" value="KAK4329046.1"/>
    <property type="molecule type" value="Genomic_DNA"/>
</dbReference>